<evidence type="ECO:0000313" key="2">
    <source>
        <dbReference type="Proteomes" id="UP001620460"/>
    </source>
</evidence>
<protein>
    <submittedName>
        <fullName evidence="1">HAD-IA family hydrolase</fullName>
    </submittedName>
</protein>
<name>A0ABW8JT77_9GAMM</name>
<dbReference type="EMBL" id="JADIKM010000001">
    <property type="protein sequence ID" value="MFK2903460.1"/>
    <property type="molecule type" value="Genomic_DNA"/>
</dbReference>
<dbReference type="PANTHER" id="PTHR42896">
    <property type="entry name" value="XYLULOSE-1,5-BISPHOSPHATE (XUBP) PHOSPHATASE"/>
    <property type="match status" value="1"/>
</dbReference>
<reference evidence="1 2" key="1">
    <citation type="submission" date="2020-10" db="EMBL/GenBank/DDBJ databases">
        <title>Phylogeny of dyella-like bacteria.</title>
        <authorList>
            <person name="Fu J."/>
        </authorList>
    </citation>
    <scope>NUCLEOTIDE SEQUENCE [LARGE SCALE GENOMIC DNA]</scope>
    <source>
        <strain evidence="1 2">Gsoil3046</strain>
    </source>
</reference>
<keyword evidence="1" id="KW-0378">Hydrolase</keyword>
<dbReference type="Gene3D" id="1.10.150.240">
    <property type="entry name" value="Putative phosphatase, domain 2"/>
    <property type="match status" value="1"/>
</dbReference>
<sequence length="258" mass="28107">MLRAVIWDVDGTIAETERDGHRVAFNRAFADCDLAWDWDVSTYGHLLRVPGGRERLLAWMDSRPDAPATEAGRLQLASELHRRKGHHYCELVEQGTLVARPGVLRLVHACVDAGVHLAVATTTGRGNVEALFPRLFGADWRTLFPVRVCAEDAPQKKPHPQVYELALERLGVAAADAMAIEDSPAGLGASRAAGVGCVVTRGAYFEDADFRGAVHVCRDLDHAMATSDGIGTPVDLPALRHLHAAGRWMVLDEDGPRR</sequence>
<organism evidence="1 2">
    <name type="scientific">Dyella ginsengisoli</name>
    <dbReference type="NCBI Taxonomy" id="363848"/>
    <lineage>
        <taxon>Bacteria</taxon>
        <taxon>Pseudomonadati</taxon>
        <taxon>Pseudomonadota</taxon>
        <taxon>Gammaproteobacteria</taxon>
        <taxon>Lysobacterales</taxon>
        <taxon>Rhodanobacteraceae</taxon>
        <taxon>Dyella</taxon>
    </lineage>
</organism>
<dbReference type="GO" id="GO:0016787">
    <property type="term" value="F:hydrolase activity"/>
    <property type="evidence" value="ECO:0007669"/>
    <property type="project" value="UniProtKB-KW"/>
</dbReference>
<dbReference type="InterPro" id="IPR023214">
    <property type="entry name" value="HAD_sf"/>
</dbReference>
<dbReference type="PRINTS" id="PR00413">
    <property type="entry name" value="HADHALOGNASE"/>
</dbReference>
<dbReference type="InterPro" id="IPR044999">
    <property type="entry name" value="CbbY-like"/>
</dbReference>
<dbReference type="SUPFAM" id="SSF56784">
    <property type="entry name" value="HAD-like"/>
    <property type="match status" value="1"/>
</dbReference>
<evidence type="ECO:0000313" key="1">
    <source>
        <dbReference type="EMBL" id="MFK2903460.1"/>
    </source>
</evidence>
<proteinExistence type="predicted"/>
<dbReference type="RefSeq" id="WP_404630916.1">
    <property type="nucleotide sequence ID" value="NZ_JADIKM010000001.1"/>
</dbReference>
<dbReference type="Gene3D" id="3.40.50.1000">
    <property type="entry name" value="HAD superfamily/HAD-like"/>
    <property type="match status" value="1"/>
</dbReference>
<dbReference type="SFLD" id="SFLDG01129">
    <property type="entry name" value="C1.5:_HAD__Beta-PGM__Phosphata"/>
    <property type="match status" value="1"/>
</dbReference>
<comment type="caution">
    <text evidence="1">The sequence shown here is derived from an EMBL/GenBank/DDBJ whole genome shotgun (WGS) entry which is preliminary data.</text>
</comment>
<keyword evidence="2" id="KW-1185">Reference proteome</keyword>
<dbReference type="InterPro" id="IPR023198">
    <property type="entry name" value="PGP-like_dom2"/>
</dbReference>
<dbReference type="PANTHER" id="PTHR42896:SF2">
    <property type="entry name" value="CBBY-LIKE PROTEIN"/>
    <property type="match status" value="1"/>
</dbReference>
<dbReference type="Proteomes" id="UP001620460">
    <property type="component" value="Unassembled WGS sequence"/>
</dbReference>
<dbReference type="Pfam" id="PF00702">
    <property type="entry name" value="Hydrolase"/>
    <property type="match status" value="1"/>
</dbReference>
<accession>A0ABW8JT77</accession>
<dbReference type="SFLD" id="SFLDS00003">
    <property type="entry name" value="Haloacid_Dehalogenase"/>
    <property type="match status" value="1"/>
</dbReference>
<gene>
    <name evidence="1" type="ORF">ISP17_05775</name>
</gene>
<dbReference type="NCBIfam" id="TIGR01509">
    <property type="entry name" value="HAD-SF-IA-v3"/>
    <property type="match status" value="1"/>
</dbReference>
<dbReference type="InterPro" id="IPR006439">
    <property type="entry name" value="HAD-SF_hydro_IA"/>
</dbReference>
<dbReference type="InterPro" id="IPR036412">
    <property type="entry name" value="HAD-like_sf"/>
</dbReference>